<dbReference type="EMBL" id="JABSTU010000005">
    <property type="protein sequence ID" value="KAH8030053.1"/>
    <property type="molecule type" value="Genomic_DNA"/>
</dbReference>
<feature type="domain" description="Death" evidence="2">
    <location>
        <begin position="81"/>
        <end position="120"/>
    </location>
</feature>
<reference evidence="3" key="2">
    <citation type="submission" date="2021-09" db="EMBL/GenBank/DDBJ databases">
        <authorList>
            <person name="Jia N."/>
            <person name="Wang J."/>
            <person name="Shi W."/>
            <person name="Du L."/>
            <person name="Sun Y."/>
            <person name="Zhan W."/>
            <person name="Jiang J."/>
            <person name="Wang Q."/>
            <person name="Zhang B."/>
            <person name="Ji P."/>
            <person name="Sakyi L.B."/>
            <person name="Cui X."/>
            <person name="Yuan T."/>
            <person name="Jiang B."/>
            <person name="Yang W."/>
            <person name="Lam T.T.-Y."/>
            <person name="Chang Q."/>
            <person name="Ding S."/>
            <person name="Wang X."/>
            <person name="Zhu J."/>
            <person name="Ruan X."/>
            <person name="Zhao L."/>
            <person name="Wei J."/>
            <person name="Que T."/>
            <person name="Du C."/>
            <person name="Cheng J."/>
            <person name="Dai P."/>
            <person name="Han X."/>
            <person name="Huang E."/>
            <person name="Gao Y."/>
            <person name="Liu J."/>
            <person name="Shao H."/>
            <person name="Ye R."/>
            <person name="Li L."/>
            <person name="Wei W."/>
            <person name="Wang X."/>
            <person name="Wang C."/>
            <person name="Huo Q."/>
            <person name="Li W."/>
            <person name="Guo W."/>
            <person name="Chen H."/>
            <person name="Chen S."/>
            <person name="Zhou L."/>
            <person name="Zhou L."/>
            <person name="Ni X."/>
            <person name="Tian J."/>
            <person name="Zhou Y."/>
            <person name="Sheng Y."/>
            <person name="Liu T."/>
            <person name="Pan Y."/>
            <person name="Xia L."/>
            <person name="Li J."/>
            <person name="Zhao F."/>
            <person name="Cao W."/>
        </authorList>
    </citation>
    <scope>NUCLEOTIDE SEQUENCE</scope>
    <source>
        <strain evidence="3">Rmic-2018</strain>
        <tissue evidence="3">Larvae</tissue>
    </source>
</reference>
<dbReference type="Pfam" id="PF00531">
    <property type="entry name" value="Death"/>
    <property type="match status" value="1"/>
</dbReference>
<dbReference type="Proteomes" id="UP000821866">
    <property type="component" value="Chromosome 3"/>
</dbReference>
<dbReference type="Gene3D" id="1.10.533.10">
    <property type="entry name" value="Death Domain, Fas"/>
    <property type="match status" value="1"/>
</dbReference>
<accession>A0A9J6E7G5</accession>
<keyword evidence="4" id="KW-1185">Reference proteome</keyword>
<dbReference type="GO" id="GO:0007165">
    <property type="term" value="P:signal transduction"/>
    <property type="evidence" value="ECO:0007669"/>
    <property type="project" value="InterPro"/>
</dbReference>
<feature type="signal peptide" evidence="1">
    <location>
        <begin position="1"/>
        <end position="29"/>
    </location>
</feature>
<dbReference type="PROSITE" id="PS50017">
    <property type="entry name" value="DEATH_DOMAIN"/>
    <property type="match status" value="1"/>
</dbReference>
<evidence type="ECO:0000313" key="3">
    <source>
        <dbReference type="EMBL" id="KAH8030053.1"/>
    </source>
</evidence>
<name>A0A9J6E7G5_RHIMP</name>
<evidence type="ECO:0000256" key="1">
    <source>
        <dbReference type="SAM" id="SignalP"/>
    </source>
</evidence>
<reference evidence="3" key="1">
    <citation type="journal article" date="2020" name="Cell">
        <title>Large-Scale Comparative Analyses of Tick Genomes Elucidate Their Genetic Diversity and Vector Capacities.</title>
        <authorList>
            <consortium name="Tick Genome and Microbiome Consortium (TIGMIC)"/>
            <person name="Jia N."/>
            <person name="Wang J."/>
            <person name="Shi W."/>
            <person name="Du L."/>
            <person name="Sun Y."/>
            <person name="Zhan W."/>
            <person name="Jiang J.F."/>
            <person name="Wang Q."/>
            <person name="Zhang B."/>
            <person name="Ji P."/>
            <person name="Bell-Sakyi L."/>
            <person name="Cui X.M."/>
            <person name="Yuan T.T."/>
            <person name="Jiang B.G."/>
            <person name="Yang W.F."/>
            <person name="Lam T.T."/>
            <person name="Chang Q.C."/>
            <person name="Ding S.J."/>
            <person name="Wang X.J."/>
            <person name="Zhu J.G."/>
            <person name="Ruan X.D."/>
            <person name="Zhao L."/>
            <person name="Wei J.T."/>
            <person name="Ye R.Z."/>
            <person name="Que T.C."/>
            <person name="Du C.H."/>
            <person name="Zhou Y.H."/>
            <person name="Cheng J.X."/>
            <person name="Dai P.F."/>
            <person name="Guo W.B."/>
            <person name="Han X.H."/>
            <person name="Huang E.J."/>
            <person name="Li L.F."/>
            <person name="Wei W."/>
            <person name="Gao Y.C."/>
            <person name="Liu J.Z."/>
            <person name="Shao H.Z."/>
            <person name="Wang X."/>
            <person name="Wang C.C."/>
            <person name="Yang T.C."/>
            <person name="Huo Q.B."/>
            <person name="Li W."/>
            <person name="Chen H.Y."/>
            <person name="Chen S.E."/>
            <person name="Zhou L.G."/>
            <person name="Ni X.B."/>
            <person name="Tian J.H."/>
            <person name="Sheng Y."/>
            <person name="Liu T."/>
            <person name="Pan Y.S."/>
            <person name="Xia L.Y."/>
            <person name="Li J."/>
            <person name="Zhao F."/>
            <person name="Cao W.C."/>
        </authorList>
    </citation>
    <scope>NUCLEOTIDE SEQUENCE</scope>
    <source>
        <strain evidence="3">Rmic-2018</strain>
    </source>
</reference>
<protein>
    <recommendedName>
        <fullName evidence="2">Death domain-containing protein</fullName>
    </recommendedName>
</protein>
<feature type="chain" id="PRO_5039918710" description="Death domain-containing protein" evidence="1">
    <location>
        <begin position="30"/>
        <end position="159"/>
    </location>
</feature>
<dbReference type="SUPFAM" id="SSF47986">
    <property type="entry name" value="DEATH domain"/>
    <property type="match status" value="1"/>
</dbReference>
<evidence type="ECO:0000313" key="4">
    <source>
        <dbReference type="Proteomes" id="UP000821866"/>
    </source>
</evidence>
<dbReference type="InterPro" id="IPR000488">
    <property type="entry name" value="Death_dom"/>
</dbReference>
<comment type="caution">
    <text evidence="3">The sequence shown here is derived from an EMBL/GenBank/DDBJ whole genome shotgun (WGS) entry which is preliminary data.</text>
</comment>
<sequence>MLRLSYSRRCGPVLLTAVLLSSWPAGLEGTNDLNRAQLRLVADRLKLDQCRSLVESMSSSEDYALDATPDGHAQSHALSCYRLLELWNRRRPANSTFHSLLVQLQELGLRDLADELSRVVYGEKVLAVRKDFLSDPFRRVKREVVPGFPGRCREGGGAA</sequence>
<keyword evidence="1" id="KW-0732">Signal</keyword>
<proteinExistence type="predicted"/>
<gene>
    <name evidence="3" type="ORF">HPB51_006485</name>
</gene>
<dbReference type="AlphaFoldDB" id="A0A9J6E7G5"/>
<evidence type="ECO:0000259" key="2">
    <source>
        <dbReference type="PROSITE" id="PS50017"/>
    </source>
</evidence>
<dbReference type="CDD" id="cd01670">
    <property type="entry name" value="Death"/>
    <property type="match status" value="1"/>
</dbReference>
<dbReference type="InterPro" id="IPR011029">
    <property type="entry name" value="DEATH-like_dom_sf"/>
</dbReference>
<organism evidence="3 4">
    <name type="scientific">Rhipicephalus microplus</name>
    <name type="common">Cattle tick</name>
    <name type="synonym">Boophilus microplus</name>
    <dbReference type="NCBI Taxonomy" id="6941"/>
    <lineage>
        <taxon>Eukaryota</taxon>
        <taxon>Metazoa</taxon>
        <taxon>Ecdysozoa</taxon>
        <taxon>Arthropoda</taxon>
        <taxon>Chelicerata</taxon>
        <taxon>Arachnida</taxon>
        <taxon>Acari</taxon>
        <taxon>Parasitiformes</taxon>
        <taxon>Ixodida</taxon>
        <taxon>Ixodoidea</taxon>
        <taxon>Ixodidae</taxon>
        <taxon>Rhipicephalinae</taxon>
        <taxon>Rhipicephalus</taxon>
        <taxon>Boophilus</taxon>
    </lineage>
</organism>